<feature type="region of interest" description="Disordered" evidence="2">
    <location>
        <begin position="178"/>
        <end position="268"/>
    </location>
</feature>
<evidence type="ECO:0000256" key="1">
    <source>
        <dbReference type="ARBA" id="ARBA00023054"/>
    </source>
</evidence>
<dbReference type="EMBL" id="KZ824775">
    <property type="protein sequence ID" value="RAH85188.1"/>
    <property type="molecule type" value="Genomic_DNA"/>
</dbReference>
<dbReference type="Pfam" id="PF13300">
    <property type="entry name" value="DUF4078"/>
    <property type="match status" value="1"/>
</dbReference>
<feature type="compositionally biased region" description="Acidic residues" evidence="2">
    <location>
        <begin position="189"/>
        <end position="204"/>
    </location>
</feature>
<keyword evidence="4" id="KW-1185">Reference proteome</keyword>
<evidence type="ECO:0000256" key="2">
    <source>
        <dbReference type="SAM" id="MobiDB-lite"/>
    </source>
</evidence>
<dbReference type="GO" id="GO:0005634">
    <property type="term" value="C:nucleus"/>
    <property type="evidence" value="ECO:0007669"/>
    <property type="project" value="TreeGrafter"/>
</dbReference>
<keyword evidence="1" id="KW-0175">Coiled coil</keyword>
<dbReference type="Proteomes" id="UP000249497">
    <property type="component" value="Unassembled WGS sequence"/>
</dbReference>
<proteinExistence type="predicted"/>
<feature type="compositionally biased region" description="Basic and acidic residues" evidence="2">
    <location>
        <begin position="205"/>
        <end position="214"/>
    </location>
</feature>
<accession>A0A8T8XAT5</accession>
<dbReference type="PANTHER" id="PTHR15885">
    <property type="entry name" value="COILED-COIL DOMAIN-CONTAINING PROTEIN 174"/>
    <property type="match status" value="1"/>
</dbReference>
<feature type="region of interest" description="Disordered" evidence="2">
    <location>
        <begin position="1"/>
        <end position="114"/>
    </location>
</feature>
<dbReference type="PANTHER" id="PTHR15885:SF1">
    <property type="entry name" value="COILED-COIL DOMAIN-CONTAINING PROTEIN 174"/>
    <property type="match status" value="1"/>
</dbReference>
<protein>
    <submittedName>
        <fullName evidence="3">Uncharacterized protein</fullName>
    </submittedName>
</protein>
<sequence>MSNPNLYGHPPRKKQSPQNAPSSSSAATLAFTATLSNLIAARDPGSASTTTTTGRPRPSKHKDASDGLFARPNRGAQKRAAQDLVDTDATTSSGGAAAAAQVQVHRQSRDLGGRVDEAVLLRSKRRMQEKARVYEDLKRGLYLGGSESESEGEGEGEGERYLRKLRRREREGLVDFDRKWADARSHLDGEDDEEEEEEEEEEREGGDGASRDDASIVSYEDELGRTRRGTRAEAAEAARVKRQQEEDGDGEGEGARHQAGERWRPRQPENLIYGETVQSEAFNPDANVAAHMAYLAKRRDRSVTPPEETHYDAEAEVRNRGTGFYAFARDEETRRRQMEELRVAREETQREREEKQQRRARREDARNERRVKVEELRSKRRAEMFLAGLGDVGVV</sequence>
<feature type="compositionally biased region" description="Basic and acidic residues" evidence="2">
    <location>
        <begin position="222"/>
        <end position="245"/>
    </location>
</feature>
<feature type="region of interest" description="Disordered" evidence="2">
    <location>
        <begin position="339"/>
        <end position="371"/>
    </location>
</feature>
<feature type="compositionally biased region" description="Low complexity" evidence="2">
    <location>
        <begin position="16"/>
        <end position="38"/>
    </location>
</feature>
<feature type="compositionally biased region" description="Basic and acidic residues" evidence="2">
    <location>
        <begin position="253"/>
        <end position="267"/>
    </location>
</feature>
<dbReference type="InterPro" id="IPR025066">
    <property type="entry name" value="CCDC174-like"/>
</dbReference>
<dbReference type="RefSeq" id="XP_025531082.1">
    <property type="nucleotide sequence ID" value="XM_025674232.1"/>
</dbReference>
<dbReference type="GeneID" id="37177924"/>
<feature type="region of interest" description="Disordered" evidence="2">
    <location>
        <begin position="140"/>
        <end position="164"/>
    </location>
</feature>
<feature type="compositionally biased region" description="Basic and acidic residues" evidence="2">
    <location>
        <begin position="178"/>
        <end position="188"/>
    </location>
</feature>
<feature type="compositionally biased region" description="Low complexity" evidence="2">
    <location>
        <begin position="89"/>
        <end position="104"/>
    </location>
</feature>
<name>A0A8T8XAT5_ASPJA</name>
<organism evidence="3 4">
    <name type="scientific">Aspergillus japonicus CBS 114.51</name>
    <dbReference type="NCBI Taxonomy" id="1448312"/>
    <lineage>
        <taxon>Eukaryota</taxon>
        <taxon>Fungi</taxon>
        <taxon>Dikarya</taxon>
        <taxon>Ascomycota</taxon>
        <taxon>Pezizomycotina</taxon>
        <taxon>Eurotiomycetes</taxon>
        <taxon>Eurotiomycetidae</taxon>
        <taxon>Eurotiales</taxon>
        <taxon>Aspergillaceae</taxon>
        <taxon>Aspergillus</taxon>
        <taxon>Aspergillus subgen. Circumdati</taxon>
    </lineage>
</organism>
<dbReference type="AlphaFoldDB" id="A0A8T8XAT5"/>
<reference evidence="3 4" key="1">
    <citation type="submission" date="2018-02" db="EMBL/GenBank/DDBJ databases">
        <title>The genomes of Aspergillus section Nigri reveals drivers in fungal speciation.</title>
        <authorList>
            <consortium name="DOE Joint Genome Institute"/>
            <person name="Vesth T.C."/>
            <person name="Nybo J."/>
            <person name="Theobald S."/>
            <person name="Brandl J."/>
            <person name="Frisvad J.C."/>
            <person name="Nielsen K.F."/>
            <person name="Lyhne E.K."/>
            <person name="Kogle M.E."/>
            <person name="Kuo A."/>
            <person name="Riley R."/>
            <person name="Clum A."/>
            <person name="Nolan M."/>
            <person name="Lipzen A."/>
            <person name="Salamov A."/>
            <person name="Henrissat B."/>
            <person name="Wiebenga A."/>
            <person name="De vries R.P."/>
            <person name="Grigoriev I.V."/>
            <person name="Mortensen U.H."/>
            <person name="Andersen M.R."/>
            <person name="Baker S.E."/>
        </authorList>
    </citation>
    <scope>NUCLEOTIDE SEQUENCE [LARGE SCALE GENOMIC DNA]</scope>
    <source>
        <strain evidence="3 4">CBS 114.51</strain>
    </source>
</reference>
<dbReference type="OrthoDB" id="333551at2759"/>
<evidence type="ECO:0000313" key="3">
    <source>
        <dbReference type="EMBL" id="RAH85188.1"/>
    </source>
</evidence>
<gene>
    <name evidence="3" type="ORF">BO86DRAFT_407027</name>
</gene>
<evidence type="ECO:0000313" key="4">
    <source>
        <dbReference type="Proteomes" id="UP000249497"/>
    </source>
</evidence>